<sequence length="344" mass="39528">MCNHGKVKSRLKCRNYNQEIELQTSYNIENKIEYKSGNLVFSRESVFHDDRLEGRQWCTSDGQRLRFSSIGVPRLYRAITSNNFQPPKSWSCTSSIERNTLLKLRHNHICILAGVILATEVNLGHDALGFYWAEMLSASTGPKCSWLSGLQKKSNLLLFHGLAREDPHKHLKEFHVVCSIMRLQGIPGLYQTEGVSIFLGWSCKGLAPILFNTWGDMKHMFMEKFFPASQTTTIRKEIYGIRQHSRETLHEYWERFNKLCATCLHHQICEQLLIQYFFEGLTMMNRSMIDVSSGGALMDKMPAVVRHLISNMARAGQPQMVNKIGAVDNLRLENQLTKLTSLIR</sequence>
<accession>A0A371FJ43</accession>
<feature type="domain" description="Retrotransposon gag" evidence="1">
    <location>
        <begin position="211"/>
        <end position="282"/>
    </location>
</feature>
<protein>
    <recommendedName>
        <fullName evidence="1">Retrotransposon gag domain-containing protein</fullName>
    </recommendedName>
</protein>
<feature type="non-terminal residue" evidence="2">
    <location>
        <position position="1"/>
    </location>
</feature>
<dbReference type="PANTHER" id="PTHR33223:SF3">
    <property type="match status" value="1"/>
</dbReference>
<reference evidence="2" key="1">
    <citation type="submission" date="2018-05" db="EMBL/GenBank/DDBJ databases">
        <title>Draft genome of Mucuna pruriens seed.</title>
        <authorList>
            <person name="Nnadi N.E."/>
            <person name="Vos R."/>
            <person name="Hasami M.H."/>
            <person name="Devisetty U.K."/>
            <person name="Aguiy J.C."/>
        </authorList>
    </citation>
    <scope>NUCLEOTIDE SEQUENCE [LARGE SCALE GENOMIC DNA]</scope>
    <source>
        <strain evidence="2">JCA_2017</strain>
    </source>
</reference>
<evidence type="ECO:0000313" key="3">
    <source>
        <dbReference type="Proteomes" id="UP000257109"/>
    </source>
</evidence>
<dbReference type="PANTHER" id="PTHR33223">
    <property type="entry name" value="CCHC-TYPE DOMAIN-CONTAINING PROTEIN"/>
    <property type="match status" value="1"/>
</dbReference>
<evidence type="ECO:0000313" key="2">
    <source>
        <dbReference type="EMBL" id="RDX78133.1"/>
    </source>
</evidence>
<gene>
    <name evidence="2" type="ORF">CR513_41640</name>
</gene>
<keyword evidence="3" id="KW-1185">Reference proteome</keyword>
<comment type="caution">
    <text evidence="2">The sequence shown here is derived from an EMBL/GenBank/DDBJ whole genome shotgun (WGS) entry which is preliminary data.</text>
</comment>
<dbReference type="EMBL" id="QJKJ01008954">
    <property type="protein sequence ID" value="RDX78133.1"/>
    <property type="molecule type" value="Genomic_DNA"/>
</dbReference>
<organism evidence="2 3">
    <name type="scientific">Mucuna pruriens</name>
    <name type="common">Velvet bean</name>
    <name type="synonym">Dolichos pruriens</name>
    <dbReference type="NCBI Taxonomy" id="157652"/>
    <lineage>
        <taxon>Eukaryota</taxon>
        <taxon>Viridiplantae</taxon>
        <taxon>Streptophyta</taxon>
        <taxon>Embryophyta</taxon>
        <taxon>Tracheophyta</taxon>
        <taxon>Spermatophyta</taxon>
        <taxon>Magnoliopsida</taxon>
        <taxon>eudicotyledons</taxon>
        <taxon>Gunneridae</taxon>
        <taxon>Pentapetalae</taxon>
        <taxon>rosids</taxon>
        <taxon>fabids</taxon>
        <taxon>Fabales</taxon>
        <taxon>Fabaceae</taxon>
        <taxon>Papilionoideae</taxon>
        <taxon>50 kb inversion clade</taxon>
        <taxon>NPAAA clade</taxon>
        <taxon>indigoferoid/millettioid clade</taxon>
        <taxon>Phaseoleae</taxon>
        <taxon>Mucuna</taxon>
    </lineage>
</organism>
<dbReference type="Proteomes" id="UP000257109">
    <property type="component" value="Unassembled WGS sequence"/>
</dbReference>
<dbReference type="AlphaFoldDB" id="A0A371FJ43"/>
<dbReference type="InterPro" id="IPR005162">
    <property type="entry name" value="Retrotrans_gag_dom"/>
</dbReference>
<name>A0A371FJ43_MUCPR</name>
<evidence type="ECO:0000259" key="1">
    <source>
        <dbReference type="Pfam" id="PF03732"/>
    </source>
</evidence>
<proteinExistence type="predicted"/>
<dbReference type="Pfam" id="PF03732">
    <property type="entry name" value="Retrotrans_gag"/>
    <property type="match status" value="1"/>
</dbReference>